<evidence type="ECO:0000256" key="1">
    <source>
        <dbReference type="SAM" id="MobiDB-lite"/>
    </source>
</evidence>
<dbReference type="EMBL" id="CAJNOJ010000179">
    <property type="protein sequence ID" value="CAF1249869.1"/>
    <property type="molecule type" value="Genomic_DNA"/>
</dbReference>
<dbReference type="AlphaFoldDB" id="A0A814ZXQ0"/>
<name>A0A814ZXQ0_ADIRI</name>
<evidence type="ECO:0000313" key="3">
    <source>
        <dbReference type="Proteomes" id="UP000663852"/>
    </source>
</evidence>
<proteinExistence type="predicted"/>
<reference evidence="2" key="1">
    <citation type="submission" date="2021-02" db="EMBL/GenBank/DDBJ databases">
        <authorList>
            <person name="Nowell W R."/>
        </authorList>
    </citation>
    <scope>NUCLEOTIDE SEQUENCE</scope>
</reference>
<feature type="compositionally biased region" description="Polar residues" evidence="1">
    <location>
        <begin position="174"/>
        <end position="186"/>
    </location>
</feature>
<accession>A0A814ZXQ0</accession>
<sequence length="517" mass="60355">MPVSSGFGYYPYNYPTTKTRRTIPPVAKTQLIARAPKFRPEKRADPKTTTTTTIKTTRNPSTSTRDNIVKRPSLRSDTFLLVKKANEARYKIKKGDNVRQSTQRLPAIQVPARTTSIPPEKKRVTTIRTITIPQTKPKYVASTTYREDPGPQPVYVPKRQDSPRYPPKRPSLYQLKSPTPPKNTIDTSQRVRIGKHDYVVQRKTEDTGYKNTDRQTFVETIVERPQRTVRILRKSPQQEREDDDVYYLKPASPRRSTMIRKRTPPAGYIRMKKSSSTLDTRRSPRTEVIYLDEEQPAPHNEGYVYIDEDGNEVKIIDEKDSTPRYVKYAYDDDRKERRSREPKVIYIDKRDKRPTPEPQVIVVKEKEKRPTPEPQVIVVKEKEKRPTPEHQVIVVKETEKRPTPEPQIIVVKETGKQRAPEPEVVYVTETDHRRVRQPEVVYVQDQPHPELYYLGEPQEQYVDHSNVVYVDNTHPSSYQPDVIYVEDNQYPGSYQPDVIYVNEPHQRYAHAPEVVYV</sequence>
<feature type="compositionally biased region" description="Low complexity" evidence="1">
    <location>
        <begin position="47"/>
        <end position="64"/>
    </location>
</feature>
<dbReference type="Proteomes" id="UP000663852">
    <property type="component" value="Unassembled WGS sequence"/>
</dbReference>
<organism evidence="2 3">
    <name type="scientific">Adineta ricciae</name>
    <name type="common">Rotifer</name>
    <dbReference type="NCBI Taxonomy" id="249248"/>
    <lineage>
        <taxon>Eukaryota</taxon>
        <taxon>Metazoa</taxon>
        <taxon>Spiralia</taxon>
        <taxon>Gnathifera</taxon>
        <taxon>Rotifera</taxon>
        <taxon>Eurotatoria</taxon>
        <taxon>Bdelloidea</taxon>
        <taxon>Adinetida</taxon>
        <taxon>Adinetidae</taxon>
        <taxon>Adineta</taxon>
    </lineage>
</organism>
<evidence type="ECO:0000313" key="2">
    <source>
        <dbReference type="EMBL" id="CAF1249869.1"/>
    </source>
</evidence>
<feature type="region of interest" description="Disordered" evidence="1">
    <location>
        <begin position="141"/>
        <end position="186"/>
    </location>
</feature>
<comment type="caution">
    <text evidence="2">The sequence shown here is derived from an EMBL/GenBank/DDBJ whole genome shotgun (WGS) entry which is preliminary data.</text>
</comment>
<gene>
    <name evidence="2" type="ORF">EDS130_LOCUS27915</name>
</gene>
<dbReference type="OrthoDB" id="10067341at2759"/>
<protein>
    <submittedName>
        <fullName evidence="2">Uncharacterized protein</fullName>
    </submittedName>
</protein>
<feature type="region of interest" description="Disordered" evidence="1">
    <location>
        <begin position="41"/>
        <end position="66"/>
    </location>
</feature>